<feature type="region of interest" description="Disordered" evidence="1">
    <location>
        <begin position="1"/>
        <end position="35"/>
    </location>
</feature>
<dbReference type="EMBL" id="JAANES010000001">
    <property type="protein sequence ID" value="MBS3017741.1"/>
    <property type="molecule type" value="Genomic_DNA"/>
</dbReference>
<gene>
    <name evidence="2" type="ORF">DJFAAGMI_00465</name>
</gene>
<dbReference type="RefSeq" id="WP_211455800.1">
    <property type="nucleotide sequence ID" value="NZ_JAANES010000001.1"/>
</dbReference>
<protein>
    <submittedName>
        <fullName evidence="2">Uncharacterized protein</fullName>
    </submittedName>
</protein>
<name>A0ABS5LN41_9BURK</name>
<dbReference type="Proteomes" id="UP001647436">
    <property type="component" value="Unassembled WGS sequence"/>
</dbReference>
<reference evidence="2 3" key="1">
    <citation type="submission" date="2020-03" db="EMBL/GenBank/DDBJ databases">
        <title>The role of nitrogen metabolism on polyethylene biodegradation.</title>
        <authorList>
            <person name="Peixoto J."/>
            <person name="Vizzotto C.S."/>
            <person name="Ramos A."/>
            <person name="Alves G."/>
            <person name="Steindorff A."/>
            <person name="Kruger R."/>
        </authorList>
    </citation>
    <scope>NUCLEOTIDE SEQUENCE [LARGE SCALE GENOMIC DNA]</scope>
    <source>
        <strain evidence="2 3">PE63</strain>
    </source>
</reference>
<accession>A0ABS5LN41</accession>
<evidence type="ECO:0000313" key="2">
    <source>
        <dbReference type="EMBL" id="MBS3017741.1"/>
    </source>
</evidence>
<keyword evidence="3" id="KW-1185">Reference proteome</keyword>
<proteinExistence type="predicted"/>
<organism evidence="2 3">
    <name type="scientific">Comamonas brasiliensis</name>
    <dbReference type="NCBI Taxonomy" id="1812482"/>
    <lineage>
        <taxon>Bacteria</taxon>
        <taxon>Pseudomonadati</taxon>
        <taxon>Pseudomonadota</taxon>
        <taxon>Betaproteobacteria</taxon>
        <taxon>Burkholderiales</taxon>
        <taxon>Comamonadaceae</taxon>
        <taxon>Comamonas</taxon>
    </lineage>
</organism>
<evidence type="ECO:0000256" key="1">
    <source>
        <dbReference type="SAM" id="MobiDB-lite"/>
    </source>
</evidence>
<evidence type="ECO:0000313" key="3">
    <source>
        <dbReference type="Proteomes" id="UP001647436"/>
    </source>
</evidence>
<sequence length="109" mass="12563">MRSQFLSSERGKNVNQPGKFRNLPRFQPPLQPRFSTNPGLITLSRGVGQTPIYGALHHTANEQQWNWRRGLVHMEHLRVESLGRTNDCIKIDGLYKIMFQFDTNSPITS</sequence>
<comment type="caution">
    <text evidence="2">The sequence shown here is derived from an EMBL/GenBank/DDBJ whole genome shotgun (WGS) entry which is preliminary data.</text>
</comment>